<feature type="transmembrane region" description="Helical" evidence="1">
    <location>
        <begin position="32"/>
        <end position="52"/>
    </location>
</feature>
<feature type="transmembrane region" description="Helical" evidence="1">
    <location>
        <begin position="58"/>
        <end position="77"/>
    </location>
</feature>
<feature type="transmembrane region" description="Helical" evidence="1">
    <location>
        <begin position="402"/>
        <end position="419"/>
    </location>
</feature>
<comment type="caution">
    <text evidence="2">The sequence shown here is derived from an EMBL/GenBank/DDBJ whole genome shotgun (WGS) entry which is preliminary data.</text>
</comment>
<feature type="transmembrane region" description="Helical" evidence="1">
    <location>
        <begin position="265"/>
        <end position="283"/>
    </location>
</feature>
<evidence type="ECO:0000256" key="1">
    <source>
        <dbReference type="SAM" id="Phobius"/>
    </source>
</evidence>
<dbReference type="EMBL" id="NQMQ01000017">
    <property type="protein sequence ID" value="PAJ69242.1"/>
    <property type="molecule type" value="Genomic_DNA"/>
</dbReference>
<dbReference type="InterPro" id="IPR046671">
    <property type="entry name" value="DUF6541"/>
</dbReference>
<feature type="transmembrane region" description="Helical" evidence="1">
    <location>
        <begin position="110"/>
        <end position="127"/>
    </location>
</feature>
<feature type="transmembrane region" description="Helical" evidence="1">
    <location>
        <begin position="239"/>
        <end position="259"/>
    </location>
</feature>
<evidence type="ECO:0008006" key="4">
    <source>
        <dbReference type="Google" id="ProtNLM"/>
    </source>
</evidence>
<feature type="transmembrane region" description="Helical" evidence="1">
    <location>
        <begin position="210"/>
        <end position="232"/>
    </location>
</feature>
<sequence>MTPVAAAWFAVPFFLLPGFLFNLIAGAKGPRALAAALPVSFGIFGMSAWGWGLTSAPLDLWTLGVSLVVAFAAAAVWRYAFARKARRGGAVTWRRALFPGDWRKGTLLDLYWLLPTAGVVVGAWLLISERLGWLVRSPHGVYNIVQGWDVQWHANLVRFIMDEGIASPTRLGELQNVETHAQLLYPSAFHTGIAMFGKVAGLDPIPTLNIGMIVLTGLALPATAACMAFAFLRSRGLTAQIAGGLAAILVTVAPQLIWVGDYVGMWPYLFAMSLTGMVIWQFVRVPAERITALPALVGLLGVLTAHPAAVTVVVIGVGLYWLTSTLVAPERGRISDTLWLAAPGIIGAVLYLPQVFAGSAQAEEVSGWKPVESEDLDSGWAAAFTMGTRHVHQLFPGFDPTVLLWLAGLGAVALVVWRRQVWAPLFYAIWLAIAANALAPVGGPLSGLLTLVGNLHYNTAHRLIFPVALSVAVGAAIGVAVMIRLFTLAPVAARLGSRGWEKGSGVASIGIALVLALIGTPMVQAGAVDGERRAFDGGRNDDRMVNDDDLAAWDWLATQPAAWDGTIMGDPADGHSWAYAYNGLPTLSRHYLWPTGGLGSNMDITYWAAREIGEGLRGDPTAKNIVDEGAEALNIKFYMLSPGAFWPIQLERLQMQRGFWTSRGLTPVYRKGDVVIFAVNKEFTEDELEGMINDAHEHGSDTLYQLEPANGGAGYAAGAAPLQ</sequence>
<keyword evidence="1" id="KW-0472">Membrane</keyword>
<proteinExistence type="predicted"/>
<feature type="transmembrane region" description="Helical" evidence="1">
    <location>
        <begin position="463"/>
        <end position="486"/>
    </location>
</feature>
<organism evidence="2 3">
    <name type="scientific">Corynebacterium hadale</name>
    <dbReference type="NCBI Taxonomy" id="2026255"/>
    <lineage>
        <taxon>Bacteria</taxon>
        <taxon>Bacillati</taxon>
        <taxon>Actinomycetota</taxon>
        <taxon>Actinomycetes</taxon>
        <taxon>Mycobacteriales</taxon>
        <taxon>Corynebacteriaceae</taxon>
        <taxon>Corynebacterium</taxon>
    </lineage>
</organism>
<feature type="transmembrane region" description="Helical" evidence="1">
    <location>
        <begin position="425"/>
        <end position="451"/>
    </location>
</feature>
<gene>
    <name evidence="2" type="ORF">CIG21_07995</name>
</gene>
<feature type="transmembrane region" description="Helical" evidence="1">
    <location>
        <begin position="506"/>
        <end position="523"/>
    </location>
</feature>
<dbReference type="RefSeq" id="WP_095277864.1">
    <property type="nucleotide sequence ID" value="NZ_CP047655.1"/>
</dbReference>
<keyword evidence="1" id="KW-1133">Transmembrane helix</keyword>
<accession>A0A269PCF9</accession>
<reference evidence="2 3" key="1">
    <citation type="submission" date="2017-08" db="EMBL/GenBank/DDBJ databases">
        <authorList>
            <person name="de Groot N.N."/>
        </authorList>
    </citation>
    <scope>NUCLEOTIDE SEQUENCE [LARGE SCALE GENOMIC DNA]</scope>
    <source>
        <strain evidence="2 3">NBT06-6</strain>
    </source>
</reference>
<keyword evidence="1" id="KW-0812">Transmembrane</keyword>
<feature type="transmembrane region" description="Helical" evidence="1">
    <location>
        <begin position="6"/>
        <end position="25"/>
    </location>
</feature>
<name>A0A269PCF9_9CORY</name>
<feature type="transmembrane region" description="Helical" evidence="1">
    <location>
        <begin position="295"/>
        <end position="322"/>
    </location>
</feature>
<evidence type="ECO:0000313" key="2">
    <source>
        <dbReference type="EMBL" id="PAJ69242.1"/>
    </source>
</evidence>
<dbReference type="AlphaFoldDB" id="A0A269PCF9"/>
<dbReference type="Pfam" id="PF20176">
    <property type="entry name" value="DUF6541"/>
    <property type="match status" value="1"/>
</dbReference>
<dbReference type="Proteomes" id="UP000215771">
    <property type="component" value="Unassembled WGS sequence"/>
</dbReference>
<evidence type="ECO:0000313" key="3">
    <source>
        <dbReference type="Proteomes" id="UP000215771"/>
    </source>
</evidence>
<protein>
    <recommendedName>
        <fullName evidence="4">Rhamnopyranosyltransferase</fullName>
    </recommendedName>
</protein>